<dbReference type="GO" id="GO:0003676">
    <property type="term" value="F:nucleic acid binding"/>
    <property type="evidence" value="ECO:0007669"/>
    <property type="project" value="InterPro"/>
</dbReference>
<sequence>MKYLSFDVGIKNLAYCSLNDKKEILDWGIINLDKNPICSCGLQKPCQKSSTFIVTDNNETKYSCTTHAKKYKKKKKMNNDRDIFNLSKIMINELKSKEDFLNHEIICIENQPALKNPVMKTVQMILYSYFMIEGATKDKPVDHVHMINARNKLKVYKGPPVECKYTEKYKKNKYLSVEYTKLMILKEDKKFIDLFTESKKKDDLADAYLQGIYFIEK</sequence>
<dbReference type="InterPro" id="IPR012337">
    <property type="entry name" value="RNaseH-like_sf"/>
</dbReference>
<dbReference type="SUPFAM" id="SSF53098">
    <property type="entry name" value="Ribonuclease H-like"/>
    <property type="match status" value="1"/>
</dbReference>
<organism evidence="1">
    <name type="scientific">viral metagenome</name>
    <dbReference type="NCBI Taxonomy" id="1070528"/>
    <lineage>
        <taxon>unclassified sequences</taxon>
        <taxon>metagenomes</taxon>
        <taxon>organismal metagenomes</taxon>
    </lineage>
</organism>
<reference evidence="1" key="1">
    <citation type="journal article" date="2020" name="Nature">
        <title>Giant virus diversity and host interactions through global metagenomics.</title>
        <authorList>
            <person name="Schulz F."/>
            <person name="Roux S."/>
            <person name="Paez-Espino D."/>
            <person name="Jungbluth S."/>
            <person name="Walsh D.A."/>
            <person name="Denef V.J."/>
            <person name="McMahon K.D."/>
            <person name="Konstantinidis K.T."/>
            <person name="Eloe-Fadrosh E.A."/>
            <person name="Kyrpides N.C."/>
            <person name="Woyke T."/>
        </authorList>
    </citation>
    <scope>NUCLEOTIDE SEQUENCE</scope>
    <source>
        <strain evidence="1">GVMAG-M-3300020187-37</strain>
    </source>
</reference>
<protein>
    <recommendedName>
        <fullName evidence="2">Mitochondrial resolvase Ydc2 catalytic domain-containing protein</fullName>
    </recommendedName>
</protein>
<accession>A0A6C0C6P9</accession>
<evidence type="ECO:0000313" key="1">
    <source>
        <dbReference type="EMBL" id="QHS99444.1"/>
    </source>
</evidence>
<proteinExistence type="predicted"/>
<name>A0A6C0C6P9_9ZZZZ</name>
<evidence type="ECO:0008006" key="2">
    <source>
        <dbReference type="Google" id="ProtNLM"/>
    </source>
</evidence>
<dbReference type="EMBL" id="MN739344">
    <property type="protein sequence ID" value="QHS99444.1"/>
    <property type="molecule type" value="Genomic_DNA"/>
</dbReference>
<dbReference type="Gene3D" id="3.30.420.10">
    <property type="entry name" value="Ribonuclease H-like superfamily/Ribonuclease H"/>
    <property type="match status" value="1"/>
</dbReference>
<dbReference type="AlphaFoldDB" id="A0A6C0C6P9"/>
<dbReference type="InterPro" id="IPR036397">
    <property type="entry name" value="RNaseH_sf"/>
</dbReference>